<dbReference type="Proteomes" id="UP000570361">
    <property type="component" value="Unassembled WGS sequence"/>
</dbReference>
<proteinExistence type="predicted"/>
<comment type="caution">
    <text evidence="1">The sequence shown here is derived from an EMBL/GenBank/DDBJ whole genome shotgun (WGS) entry which is preliminary data.</text>
</comment>
<evidence type="ECO:0000313" key="2">
    <source>
        <dbReference type="Proteomes" id="UP000570361"/>
    </source>
</evidence>
<evidence type="ECO:0000313" key="1">
    <source>
        <dbReference type="EMBL" id="MBB3113412.1"/>
    </source>
</evidence>
<keyword evidence="2" id="KW-1185">Reference proteome</keyword>
<dbReference type="AlphaFoldDB" id="A0A7W5FQN0"/>
<accession>A0A7W5FQN0</accession>
<gene>
    <name evidence="1" type="ORF">FHS18_005524</name>
</gene>
<protein>
    <submittedName>
        <fullName evidence="1">Uncharacterized protein</fullName>
    </submittedName>
</protein>
<reference evidence="1 2" key="1">
    <citation type="submission" date="2020-08" db="EMBL/GenBank/DDBJ databases">
        <title>Genomic Encyclopedia of Type Strains, Phase III (KMG-III): the genomes of soil and plant-associated and newly described type strains.</title>
        <authorList>
            <person name="Whitman W."/>
        </authorList>
    </citation>
    <scope>NUCLEOTIDE SEQUENCE [LARGE SCALE GENOMIC DNA]</scope>
    <source>
        <strain evidence="1 2">CECT 5862</strain>
    </source>
</reference>
<sequence>MMYNVHFWYGKYGSRKSKSKFEGLVFAKNREHVHELIDNIKSEFPLIEIEYVSITGGTKTLEEIYETWDELRGIPPEKGRILNAFYQKQLIRKYLA</sequence>
<dbReference type="EMBL" id="JACHXK010000018">
    <property type="protein sequence ID" value="MBB3113412.1"/>
    <property type="molecule type" value="Genomic_DNA"/>
</dbReference>
<organism evidence="1 2">
    <name type="scientific">Paenibacillus phyllosphaerae</name>
    <dbReference type="NCBI Taxonomy" id="274593"/>
    <lineage>
        <taxon>Bacteria</taxon>
        <taxon>Bacillati</taxon>
        <taxon>Bacillota</taxon>
        <taxon>Bacilli</taxon>
        <taxon>Bacillales</taxon>
        <taxon>Paenibacillaceae</taxon>
        <taxon>Paenibacillus</taxon>
    </lineage>
</organism>
<name>A0A7W5FQN0_9BACL</name>
<dbReference type="RefSeq" id="WP_183603488.1">
    <property type="nucleotide sequence ID" value="NZ_JACHXK010000018.1"/>
</dbReference>